<keyword evidence="10" id="KW-1185">Reference proteome</keyword>
<keyword evidence="6" id="KW-0819">tRNA processing</keyword>
<accession>A0ABS7C7H0</accession>
<dbReference type="PANTHER" id="PTHR11088">
    <property type="entry name" value="TRNA DIMETHYLALLYLTRANSFERASE"/>
    <property type="match status" value="1"/>
</dbReference>
<comment type="function">
    <text evidence="7">Catalyzes the transfer of a dimethylallyl group onto the adenine at position 37 in tRNAs that read codons beginning with uridine, leading to the formation of N6-(dimethylallyl)adenosine (i(6)A).</text>
</comment>
<dbReference type="GO" id="GO:0052381">
    <property type="term" value="F:tRNA dimethylallyltransferase activity"/>
    <property type="evidence" value="ECO:0007669"/>
    <property type="project" value="UniProtKB-EC"/>
</dbReference>
<dbReference type="Gene3D" id="1.10.20.140">
    <property type="match status" value="1"/>
</dbReference>
<dbReference type="NCBIfam" id="TIGR00174">
    <property type="entry name" value="miaA"/>
    <property type="match status" value="1"/>
</dbReference>
<proteinExistence type="inferred from homology"/>
<dbReference type="Gene3D" id="1.10.287.890">
    <property type="entry name" value="Crystal structure of tRNA isopentenylpyrophosphate transferase (bh2366) domain"/>
    <property type="match status" value="1"/>
</dbReference>
<evidence type="ECO:0000256" key="2">
    <source>
        <dbReference type="ARBA" id="ARBA00022679"/>
    </source>
</evidence>
<evidence type="ECO:0000256" key="7">
    <source>
        <dbReference type="RuleBase" id="RU003784"/>
    </source>
</evidence>
<evidence type="ECO:0000313" key="9">
    <source>
        <dbReference type="EMBL" id="MBW7456858.1"/>
    </source>
</evidence>
<dbReference type="InterPro" id="IPR018022">
    <property type="entry name" value="IPT"/>
</dbReference>
<evidence type="ECO:0000256" key="8">
    <source>
        <dbReference type="RuleBase" id="RU003785"/>
    </source>
</evidence>
<reference evidence="9 10" key="1">
    <citation type="submission" date="2021-07" db="EMBL/GenBank/DDBJ databases">
        <title>Paenibacillus radiodurans sp. nov., isolated from the southeastern edge of Tengger Desert.</title>
        <authorList>
            <person name="Zhang G."/>
        </authorList>
    </citation>
    <scope>NUCLEOTIDE SEQUENCE [LARGE SCALE GENOMIC DNA]</scope>
    <source>
        <strain evidence="9 10">CCM 7311</strain>
    </source>
</reference>
<evidence type="ECO:0000256" key="3">
    <source>
        <dbReference type="ARBA" id="ARBA00022741"/>
    </source>
</evidence>
<keyword evidence="2 8" id="KW-0808">Transferase</keyword>
<comment type="caution">
    <text evidence="9">The sequence shown here is derived from an EMBL/GenBank/DDBJ whole genome shotgun (WGS) entry which is preliminary data.</text>
</comment>
<evidence type="ECO:0000256" key="5">
    <source>
        <dbReference type="ARBA" id="ARBA00022842"/>
    </source>
</evidence>
<protein>
    <recommendedName>
        <fullName evidence="6">tRNA dimethylallyltransferase</fullName>
        <ecNumber evidence="6">2.5.1.75</ecNumber>
    </recommendedName>
</protein>
<dbReference type="EC" id="2.5.1.75" evidence="6"/>
<comment type="catalytic activity">
    <reaction evidence="6">
        <text>adenosine(37) in tRNA + dimethylallyl diphosphate = N(6)-dimethylallyladenosine(37) in tRNA + diphosphate</text>
        <dbReference type="Rhea" id="RHEA:26482"/>
        <dbReference type="Rhea" id="RHEA-COMP:10162"/>
        <dbReference type="Rhea" id="RHEA-COMP:10375"/>
        <dbReference type="ChEBI" id="CHEBI:33019"/>
        <dbReference type="ChEBI" id="CHEBI:57623"/>
        <dbReference type="ChEBI" id="CHEBI:74411"/>
        <dbReference type="ChEBI" id="CHEBI:74415"/>
        <dbReference type="EC" id="2.5.1.75"/>
    </reaction>
</comment>
<name>A0ABS7C7H0_9BACL</name>
<keyword evidence="4 8" id="KW-0067">ATP-binding</keyword>
<dbReference type="Proteomes" id="UP001519887">
    <property type="component" value="Unassembled WGS sequence"/>
</dbReference>
<feature type="non-terminal residue" evidence="9">
    <location>
        <position position="1"/>
    </location>
</feature>
<organism evidence="9 10">
    <name type="scientific">Paenibacillus sepulcri</name>
    <dbReference type="NCBI Taxonomy" id="359917"/>
    <lineage>
        <taxon>Bacteria</taxon>
        <taxon>Bacillati</taxon>
        <taxon>Bacillota</taxon>
        <taxon>Bacilli</taxon>
        <taxon>Bacillales</taxon>
        <taxon>Paenibacillaceae</taxon>
        <taxon>Paenibacillus</taxon>
    </lineage>
</organism>
<evidence type="ECO:0000313" key="10">
    <source>
        <dbReference type="Proteomes" id="UP001519887"/>
    </source>
</evidence>
<gene>
    <name evidence="9" type="primary">miaA</name>
    <name evidence="9" type="ORF">K0U00_22750</name>
</gene>
<evidence type="ECO:0000256" key="6">
    <source>
        <dbReference type="RuleBase" id="RU003783"/>
    </source>
</evidence>
<sequence>LRAVDPESAGRLHPHDQRRIIRALEVLHLTGITHSAQLEGQKRISPYELCFLGLTMDRAMLYARINERVDAMIADGLVDEMRGLLQQGVKPGAVSMQGLGYKEIALYLEGHLSLEEAIVLLKRDTRRYAKRQLSWFRRMKDIHWIDSSENFHKNLLAIHDIIAGKFRGELEYTSNQSF</sequence>
<dbReference type="InterPro" id="IPR039657">
    <property type="entry name" value="Dimethylallyltransferase"/>
</dbReference>
<dbReference type="Pfam" id="PF01715">
    <property type="entry name" value="IPPT"/>
    <property type="match status" value="1"/>
</dbReference>
<keyword evidence="5" id="KW-0460">Magnesium</keyword>
<comment type="similarity">
    <text evidence="8">Belongs to the IPP transferase family.</text>
</comment>
<evidence type="ECO:0000256" key="4">
    <source>
        <dbReference type="ARBA" id="ARBA00022840"/>
    </source>
</evidence>
<keyword evidence="3 8" id="KW-0547">Nucleotide-binding</keyword>
<dbReference type="PANTHER" id="PTHR11088:SF60">
    <property type="entry name" value="TRNA DIMETHYLALLYLTRANSFERASE"/>
    <property type="match status" value="1"/>
</dbReference>
<comment type="cofactor">
    <cofactor evidence="1">
        <name>Mg(2+)</name>
        <dbReference type="ChEBI" id="CHEBI:18420"/>
    </cofactor>
</comment>
<evidence type="ECO:0000256" key="1">
    <source>
        <dbReference type="ARBA" id="ARBA00001946"/>
    </source>
</evidence>
<dbReference type="EMBL" id="JAHZIK010000684">
    <property type="protein sequence ID" value="MBW7456858.1"/>
    <property type="molecule type" value="Genomic_DNA"/>
</dbReference>